<evidence type="ECO:0008006" key="3">
    <source>
        <dbReference type="Google" id="ProtNLM"/>
    </source>
</evidence>
<proteinExistence type="predicted"/>
<gene>
    <name evidence="1" type="ORF">K8F61_08780</name>
</gene>
<organism evidence="1 2">
    <name type="scientific">Microbacterium resistens</name>
    <dbReference type="NCBI Taxonomy" id="156977"/>
    <lineage>
        <taxon>Bacteria</taxon>
        <taxon>Bacillati</taxon>
        <taxon>Actinomycetota</taxon>
        <taxon>Actinomycetes</taxon>
        <taxon>Micrococcales</taxon>
        <taxon>Microbacteriaceae</taxon>
        <taxon>Microbacterium</taxon>
    </lineage>
</organism>
<evidence type="ECO:0000313" key="2">
    <source>
        <dbReference type="Proteomes" id="UP001199642"/>
    </source>
</evidence>
<dbReference type="Proteomes" id="UP001199642">
    <property type="component" value="Chromosome"/>
</dbReference>
<dbReference type="RefSeq" id="WP_231821374.1">
    <property type="nucleotide sequence ID" value="NZ_CP082781.1"/>
</dbReference>
<dbReference type="Gene3D" id="1.10.357.10">
    <property type="entry name" value="Tetracycline Repressor, domain 2"/>
    <property type="match status" value="1"/>
</dbReference>
<name>A0ABY3RVZ1_9MICO</name>
<dbReference type="InterPro" id="IPR009057">
    <property type="entry name" value="Homeodomain-like_sf"/>
</dbReference>
<sequence length="200" mass="21739">MPRDTRTFDERRQAMAEAAGTLLRTEGPGAVTHRRVATAAGIPVGSANHIYRTQSELYLAAVEFAEEERYRTAAEVVAGLPDRIDDPRETARLLITAWYSPPAPEFLVERRIEPMLLASMDPLTRPAMLRGMARIAPLLQTILERAGLGSTAVSDLLPSLTLGAITFAATTETDDAMSLAVDTLARLIEALRKVPGASER</sequence>
<keyword evidence="2" id="KW-1185">Reference proteome</keyword>
<reference evidence="1 2" key="1">
    <citation type="submission" date="2023-01" db="EMBL/GenBank/DDBJ databases">
        <title>Characterization of estradiol degrading bacteria Microbacterium sp. MZT7 and reveal degrading genes through genome analysis.</title>
        <authorList>
            <person name="Hao P."/>
            <person name="Gao Y."/>
        </authorList>
    </citation>
    <scope>NUCLEOTIDE SEQUENCE [LARGE SCALE GENOMIC DNA]</scope>
    <source>
        <strain evidence="1 2">MZT7</strain>
    </source>
</reference>
<evidence type="ECO:0000313" key="1">
    <source>
        <dbReference type="EMBL" id="UGS28233.1"/>
    </source>
</evidence>
<dbReference type="EMBL" id="CP082781">
    <property type="protein sequence ID" value="UGS28233.1"/>
    <property type="molecule type" value="Genomic_DNA"/>
</dbReference>
<accession>A0ABY3RVZ1</accession>
<protein>
    <recommendedName>
        <fullName evidence="3">TetR family transcriptional regulator</fullName>
    </recommendedName>
</protein>
<dbReference type="SUPFAM" id="SSF46689">
    <property type="entry name" value="Homeodomain-like"/>
    <property type="match status" value="1"/>
</dbReference>